<dbReference type="PANTHER" id="PTHR37943:SF1">
    <property type="entry name" value="PROTEIN VES"/>
    <property type="match status" value="1"/>
</dbReference>
<dbReference type="InterPro" id="IPR011051">
    <property type="entry name" value="RmlC_Cupin_sf"/>
</dbReference>
<dbReference type="AlphaFoldDB" id="A0A1G9N601"/>
<dbReference type="InterPro" id="IPR014710">
    <property type="entry name" value="RmlC-like_jellyroll"/>
</dbReference>
<reference evidence="1 2" key="1">
    <citation type="submission" date="2016-10" db="EMBL/GenBank/DDBJ databases">
        <authorList>
            <person name="de Groot N.N."/>
        </authorList>
    </citation>
    <scope>NUCLEOTIDE SEQUENCE [LARGE SCALE GENOMIC DNA]</scope>
    <source>
        <strain evidence="1 2">DSM 797</strain>
    </source>
</reference>
<dbReference type="Gene3D" id="2.60.120.10">
    <property type="entry name" value="Jelly Rolls"/>
    <property type="match status" value="1"/>
</dbReference>
<proteinExistence type="predicted"/>
<gene>
    <name evidence="1" type="ORF">SAMN04515677_103484</name>
</gene>
<dbReference type="Pfam" id="PF05962">
    <property type="entry name" value="HutD"/>
    <property type="match status" value="1"/>
</dbReference>
<dbReference type="InterPro" id="IPR010282">
    <property type="entry name" value="Uncharacterised_HutD/Ves"/>
</dbReference>
<dbReference type="PANTHER" id="PTHR37943">
    <property type="entry name" value="PROTEIN VES"/>
    <property type="match status" value="1"/>
</dbReference>
<evidence type="ECO:0000313" key="1">
    <source>
        <dbReference type="EMBL" id="SDL81721.1"/>
    </source>
</evidence>
<protein>
    <submittedName>
        <fullName evidence="1">HutD protein</fullName>
    </submittedName>
</protein>
<organism evidence="1 2">
    <name type="scientific">Romboutsia lituseburensis DSM 797</name>
    <dbReference type="NCBI Taxonomy" id="1121325"/>
    <lineage>
        <taxon>Bacteria</taxon>
        <taxon>Bacillati</taxon>
        <taxon>Bacillota</taxon>
        <taxon>Clostridia</taxon>
        <taxon>Peptostreptococcales</taxon>
        <taxon>Peptostreptococcaceae</taxon>
        <taxon>Romboutsia</taxon>
    </lineage>
</organism>
<dbReference type="RefSeq" id="WP_092725191.1">
    <property type="nucleotide sequence ID" value="NZ_FNGW01000003.1"/>
</dbReference>
<dbReference type="STRING" id="1121325.SAMN04515677_103484"/>
<dbReference type="Proteomes" id="UP000199068">
    <property type="component" value="Unassembled WGS sequence"/>
</dbReference>
<sequence length="209" mass="24272">MTYDIKIIRKNEYKTSYWSGGTTTQLYIYPENSIYSELNFIFRISSAKVTVNESTFTSLPGIDRKIMILNGTLDLDHEGYHKIKLNKFEQDRFKGDWITKSYGKVTDFNLMMNKGCDGNLEHIKIGCKALKNLDLSMDIKNNKKMFIIFYCLEGSVDINIDGFIKLNEGDLLVLKNNNESRLYNINILNNFEKEANIIKVTTHFNKTLF</sequence>
<keyword evidence="2" id="KW-1185">Reference proteome</keyword>
<name>A0A1G9N601_9FIRM</name>
<evidence type="ECO:0000313" key="2">
    <source>
        <dbReference type="Proteomes" id="UP000199068"/>
    </source>
</evidence>
<dbReference type="SUPFAM" id="SSF51182">
    <property type="entry name" value="RmlC-like cupins"/>
    <property type="match status" value="1"/>
</dbReference>
<accession>A0A1G9N601</accession>
<dbReference type="EMBL" id="FNGW01000003">
    <property type="protein sequence ID" value="SDL81721.1"/>
    <property type="molecule type" value="Genomic_DNA"/>
</dbReference>